<feature type="compositionally biased region" description="Basic and acidic residues" evidence="10">
    <location>
        <begin position="417"/>
        <end position="438"/>
    </location>
</feature>
<dbReference type="GO" id="GO:0005634">
    <property type="term" value="C:nucleus"/>
    <property type="evidence" value="ECO:0007669"/>
    <property type="project" value="UniProtKB-SubCell"/>
</dbReference>
<sequence length="471" mass="51785">MDDENCPKCPYLVEKKCLCGKTSSKQPCSQPRGQCAFMCMKPSKCGAHQCQSFCHAPGKCADSENPCQKKCGKLLKSCSHPCPERCHAPYPCPESTTCSYAVTITCACGRVKEENKCGATRDKPRTQNEMLKCDGECARLKRNRDLASALKIDIDPATTTSISAQAGPQDSSILPYSDETLDLYIQSSSSSTLAALQGYEGSLHSFATQTSQRSTRFPPCRSQIRAFIHSLAADWGFQSESFDPEPVRHVLVYKAPGWVSPNVAAAEQSRIGIRGLSIAECIKLRDRERAKEKDSRRAAAEKARCETQQEEDERTAIEYRGQYGWSKVISKKPQWWNNNDTNKAEATPGVSQSGSGEGTNSGFGSGRYGSLVLKSGVGRGKEMKSSNSRPSSSGGSKQPTLADAEDVVEDWEQEAEKDEREQGGTDEKKEKEKEKKIPPEQPLPDDLPQDWRFEGKAEPYAVDMGLFVANN</sequence>
<dbReference type="InterPro" id="IPR034077">
    <property type="entry name" value="R3H_FAP1"/>
</dbReference>
<evidence type="ECO:0000256" key="8">
    <source>
        <dbReference type="ARBA" id="ARBA00023163"/>
    </source>
</evidence>
<accession>A0AAF0DEI6</accession>
<evidence type="ECO:0000313" key="13">
    <source>
        <dbReference type="Proteomes" id="UP001219355"/>
    </source>
</evidence>
<feature type="domain" description="R3H" evidence="11">
    <location>
        <begin position="193"/>
        <end position="256"/>
    </location>
</feature>
<organism evidence="12 13">
    <name type="scientific">Emydomyces testavorans</name>
    <dbReference type="NCBI Taxonomy" id="2070801"/>
    <lineage>
        <taxon>Eukaryota</taxon>
        <taxon>Fungi</taxon>
        <taxon>Dikarya</taxon>
        <taxon>Ascomycota</taxon>
        <taxon>Pezizomycotina</taxon>
        <taxon>Eurotiomycetes</taxon>
        <taxon>Eurotiomycetidae</taxon>
        <taxon>Onygenales</taxon>
        <taxon>Nannizziopsiaceae</taxon>
        <taxon>Emydomyces</taxon>
    </lineage>
</organism>
<evidence type="ECO:0000256" key="3">
    <source>
        <dbReference type="ARBA" id="ARBA00022723"/>
    </source>
</evidence>
<protein>
    <submittedName>
        <fullName evidence="12">FKBP12-associated protein</fullName>
    </submittedName>
</protein>
<evidence type="ECO:0000259" key="11">
    <source>
        <dbReference type="PROSITE" id="PS51061"/>
    </source>
</evidence>
<dbReference type="CDD" id="cd06006">
    <property type="entry name" value="R3H_unknown_2"/>
    <property type="match status" value="1"/>
</dbReference>
<dbReference type="SMART" id="SM00438">
    <property type="entry name" value="ZnF_NFX"/>
    <property type="match status" value="2"/>
</dbReference>
<evidence type="ECO:0000256" key="6">
    <source>
        <dbReference type="ARBA" id="ARBA00022833"/>
    </source>
</evidence>
<dbReference type="SUPFAM" id="SSF82708">
    <property type="entry name" value="R3H domain"/>
    <property type="match status" value="1"/>
</dbReference>
<proteinExistence type="inferred from homology"/>
<dbReference type="InterPro" id="IPR001374">
    <property type="entry name" value="R3H_dom"/>
</dbReference>
<evidence type="ECO:0000313" key="12">
    <source>
        <dbReference type="EMBL" id="WEW56783.1"/>
    </source>
</evidence>
<dbReference type="GO" id="GO:0000122">
    <property type="term" value="P:negative regulation of transcription by RNA polymerase II"/>
    <property type="evidence" value="ECO:0007669"/>
    <property type="project" value="TreeGrafter"/>
</dbReference>
<dbReference type="InterPro" id="IPR036867">
    <property type="entry name" value="R3H_dom_sf"/>
</dbReference>
<dbReference type="PANTHER" id="PTHR12360:SF12">
    <property type="entry name" value="TRANSCRIPTIONAL REPRESSOR NF-X1"/>
    <property type="match status" value="1"/>
</dbReference>
<keyword evidence="8" id="KW-0804">Transcription</keyword>
<feature type="region of interest" description="Disordered" evidence="10">
    <location>
        <begin position="334"/>
        <end position="455"/>
    </location>
</feature>
<feature type="region of interest" description="Disordered" evidence="10">
    <location>
        <begin position="289"/>
        <end position="313"/>
    </location>
</feature>
<comment type="similarity">
    <text evidence="2">Belongs to the NFX1 family.</text>
</comment>
<evidence type="ECO:0000256" key="4">
    <source>
        <dbReference type="ARBA" id="ARBA00022737"/>
    </source>
</evidence>
<keyword evidence="5" id="KW-0863">Zinc-finger</keyword>
<dbReference type="GO" id="GO:0000981">
    <property type="term" value="F:DNA-binding transcription factor activity, RNA polymerase II-specific"/>
    <property type="evidence" value="ECO:0007669"/>
    <property type="project" value="TreeGrafter"/>
</dbReference>
<keyword evidence="4" id="KW-0677">Repeat</keyword>
<dbReference type="InterPro" id="IPR000967">
    <property type="entry name" value="Znf_NFX1"/>
</dbReference>
<evidence type="ECO:0000256" key="7">
    <source>
        <dbReference type="ARBA" id="ARBA00023015"/>
    </source>
</evidence>
<feature type="compositionally biased region" description="Acidic residues" evidence="10">
    <location>
        <begin position="403"/>
        <end position="416"/>
    </location>
</feature>
<gene>
    <name evidence="12" type="primary">FAP1_1</name>
    <name evidence="12" type="ORF">PRK78_002237</name>
</gene>
<feature type="compositionally biased region" description="Basic and acidic residues" evidence="10">
    <location>
        <begin position="289"/>
        <end position="307"/>
    </location>
</feature>
<evidence type="ECO:0000256" key="5">
    <source>
        <dbReference type="ARBA" id="ARBA00022771"/>
    </source>
</evidence>
<keyword evidence="6" id="KW-0862">Zinc</keyword>
<dbReference type="InterPro" id="IPR034078">
    <property type="entry name" value="NFX1_fam"/>
</dbReference>
<dbReference type="Proteomes" id="UP001219355">
    <property type="component" value="Chromosome 1"/>
</dbReference>
<evidence type="ECO:0000256" key="10">
    <source>
        <dbReference type="SAM" id="MobiDB-lite"/>
    </source>
</evidence>
<dbReference type="EMBL" id="CP120627">
    <property type="protein sequence ID" value="WEW56783.1"/>
    <property type="molecule type" value="Genomic_DNA"/>
</dbReference>
<dbReference type="PROSITE" id="PS51061">
    <property type="entry name" value="R3H"/>
    <property type="match status" value="1"/>
</dbReference>
<evidence type="ECO:0000256" key="2">
    <source>
        <dbReference type="ARBA" id="ARBA00007269"/>
    </source>
</evidence>
<name>A0AAF0DEI6_9EURO</name>
<keyword evidence="3" id="KW-0479">Metal-binding</keyword>
<dbReference type="GO" id="GO:0000977">
    <property type="term" value="F:RNA polymerase II transcription regulatory region sequence-specific DNA binding"/>
    <property type="evidence" value="ECO:0007669"/>
    <property type="project" value="TreeGrafter"/>
</dbReference>
<evidence type="ECO:0000256" key="9">
    <source>
        <dbReference type="ARBA" id="ARBA00023242"/>
    </source>
</evidence>
<keyword evidence="13" id="KW-1185">Reference proteome</keyword>
<dbReference type="SMART" id="SM00393">
    <property type="entry name" value="R3H"/>
    <property type="match status" value="1"/>
</dbReference>
<dbReference type="Gene3D" id="3.30.1370.50">
    <property type="entry name" value="R3H-like domain"/>
    <property type="match status" value="1"/>
</dbReference>
<dbReference type="AlphaFoldDB" id="A0AAF0DEI6"/>
<dbReference type="CDD" id="cd06008">
    <property type="entry name" value="NF-X1-zinc-finger"/>
    <property type="match status" value="1"/>
</dbReference>
<dbReference type="Pfam" id="PF01424">
    <property type="entry name" value="R3H"/>
    <property type="match status" value="1"/>
</dbReference>
<dbReference type="PANTHER" id="PTHR12360">
    <property type="entry name" value="NUCLEAR TRANSCRIPTION FACTOR, X-BOX BINDING 1 NFX1"/>
    <property type="match status" value="1"/>
</dbReference>
<comment type="subcellular location">
    <subcellularLocation>
        <location evidence="1">Nucleus</location>
    </subcellularLocation>
</comment>
<keyword evidence="7" id="KW-0805">Transcription regulation</keyword>
<dbReference type="GO" id="GO:0008270">
    <property type="term" value="F:zinc ion binding"/>
    <property type="evidence" value="ECO:0007669"/>
    <property type="project" value="UniProtKB-KW"/>
</dbReference>
<feature type="compositionally biased region" description="Low complexity" evidence="10">
    <location>
        <begin position="385"/>
        <end position="396"/>
    </location>
</feature>
<reference evidence="12" key="1">
    <citation type="submission" date="2023-03" db="EMBL/GenBank/DDBJ databases">
        <title>Emydomyces testavorans Genome Sequence.</title>
        <authorList>
            <person name="Hoyer L."/>
        </authorList>
    </citation>
    <scope>NUCLEOTIDE SEQUENCE</scope>
    <source>
        <strain evidence="12">16-2883</strain>
    </source>
</reference>
<feature type="compositionally biased region" description="Gly residues" evidence="10">
    <location>
        <begin position="355"/>
        <end position="367"/>
    </location>
</feature>
<keyword evidence="9" id="KW-0539">Nucleus</keyword>
<evidence type="ECO:0000256" key="1">
    <source>
        <dbReference type="ARBA" id="ARBA00004123"/>
    </source>
</evidence>